<dbReference type="RefSeq" id="WP_164697127.1">
    <property type="nucleotide sequence ID" value="NZ_JAAIKB010000013.1"/>
</dbReference>
<dbReference type="PIRSF" id="PIRSF017082">
    <property type="entry name" value="YflP"/>
    <property type="match status" value="1"/>
</dbReference>
<dbReference type="Gene3D" id="3.40.190.10">
    <property type="entry name" value="Periplasmic binding protein-like II"/>
    <property type="match status" value="1"/>
</dbReference>
<reference evidence="2 3" key="1">
    <citation type="submission" date="2020-02" db="EMBL/GenBank/DDBJ databases">
        <authorList>
            <person name="Kim H.M."/>
            <person name="Jeon C.O."/>
        </authorList>
    </citation>
    <scope>NUCLEOTIDE SEQUENCE [LARGE SCALE GENOMIC DNA]</scope>
    <source>
        <strain evidence="2 3">PeD5</strain>
    </source>
</reference>
<protein>
    <submittedName>
        <fullName evidence="2">Tripartite tricarboxylate transporter substrate binding protein</fullName>
    </submittedName>
</protein>
<name>A0A6M1LRZ7_9PROT</name>
<gene>
    <name evidence="2" type="ORF">G3576_24610</name>
</gene>
<evidence type="ECO:0000313" key="3">
    <source>
        <dbReference type="Proteomes" id="UP000475385"/>
    </source>
</evidence>
<dbReference type="Pfam" id="PF03401">
    <property type="entry name" value="TctC"/>
    <property type="match status" value="1"/>
</dbReference>
<dbReference type="SUPFAM" id="SSF53850">
    <property type="entry name" value="Periplasmic binding protein-like II"/>
    <property type="match status" value="1"/>
</dbReference>
<evidence type="ECO:0000256" key="1">
    <source>
        <dbReference type="ARBA" id="ARBA00006987"/>
    </source>
</evidence>
<evidence type="ECO:0000313" key="2">
    <source>
        <dbReference type="EMBL" id="NGM23218.1"/>
    </source>
</evidence>
<organism evidence="2 3">
    <name type="scientific">Falsiroseomonas algicola</name>
    <dbReference type="NCBI Taxonomy" id="2716930"/>
    <lineage>
        <taxon>Bacteria</taxon>
        <taxon>Pseudomonadati</taxon>
        <taxon>Pseudomonadota</taxon>
        <taxon>Alphaproteobacteria</taxon>
        <taxon>Acetobacterales</taxon>
        <taxon>Roseomonadaceae</taxon>
        <taxon>Falsiroseomonas</taxon>
    </lineage>
</organism>
<comment type="similarity">
    <text evidence="1">Belongs to the UPF0065 (bug) family.</text>
</comment>
<dbReference type="PANTHER" id="PTHR42928:SF5">
    <property type="entry name" value="BLR1237 PROTEIN"/>
    <property type="match status" value="1"/>
</dbReference>
<proteinExistence type="inferred from homology"/>
<keyword evidence="3" id="KW-1185">Reference proteome</keyword>
<reference evidence="2 3" key="2">
    <citation type="submission" date="2020-03" db="EMBL/GenBank/DDBJ databases">
        <title>Roseomonas stagni sp. nov., isolated from pond water in Japan.</title>
        <authorList>
            <person name="Furuhata K."/>
            <person name="Miyamoto H."/>
            <person name="Goto K."/>
        </authorList>
    </citation>
    <scope>NUCLEOTIDE SEQUENCE [LARGE SCALE GENOMIC DNA]</scope>
    <source>
        <strain evidence="2 3">PeD5</strain>
    </source>
</reference>
<dbReference type="Gene3D" id="3.40.190.150">
    <property type="entry name" value="Bordetella uptake gene, domain 1"/>
    <property type="match status" value="1"/>
</dbReference>
<accession>A0A6M1LRZ7</accession>
<dbReference type="Proteomes" id="UP000475385">
    <property type="component" value="Unassembled WGS sequence"/>
</dbReference>
<dbReference type="EMBL" id="JAAIKB010000013">
    <property type="protein sequence ID" value="NGM23218.1"/>
    <property type="molecule type" value="Genomic_DNA"/>
</dbReference>
<dbReference type="AlphaFoldDB" id="A0A6M1LRZ7"/>
<sequence length="329" mass="34295">MIVTRRRALAVAALALPALPLPARGQPARWSPDRAITFLVGFPAGGVIDYVARLLARELAPLLGQNVVVENRTGASGNLATQALARMPADGHAIGFAAIHLAANPALMPLGYDPARDIEMLTQTGHVPVYFLASLKGGLASVQEVVAAGRARPGELNFASGGIGTSSHLAAELFSRQAGFRFTHVPFRGGAPSMQALLQGEVDCSFTVAEAAIPGNITGGRIKGLAVMQEARIPAAPSVPAITEAGFGPEVFISSWHGVMMRAGWPPAVKARWFEAVTAAMRTPALTEGLARAGIEPRASASPADFASFVAAETERWTRVIRAAGITAQ</sequence>
<dbReference type="PANTHER" id="PTHR42928">
    <property type="entry name" value="TRICARBOXYLATE-BINDING PROTEIN"/>
    <property type="match status" value="1"/>
</dbReference>
<dbReference type="InterPro" id="IPR042100">
    <property type="entry name" value="Bug_dom1"/>
</dbReference>
<comment type="caution">
    <text evidence="2">The sequence shown here is derived from an EMBL/GenBank/DDBJ whole genome shotgun (WGS) entry which is preliminary data.</text>
</comment>
<dbReference type="InterPro" id="IPR005064">
    <property type="entry name" value="BUG"/>
</dbReference>